<evidence type="ECO:0000256" key="7">
    <source>
        <dbReference type="RuleBase" id="RU363032"/>
    </source>
</evidence>
<comment type="subcellular location">
    <subcellularLocation>
        <location evidence="1 7">Cell membrane</location>
        <topology evidence="1 7">Multi-pass membrane protein</topology>
    </subcellularLocation>
</comment>
<gene>
    <name evidence="9" type="ORF">BN85300980</name>
</gene>
<dbReference type="EMBL" id="FO681348">
    <property type="protein sequence ID" value="CCV65119.1"/>
    <property type="molecule type" value="Genomic_DNA"/>
</dbReference>
<evidence type="ECO:0000313" key="10">
    <source>
        <dbReference type="Proteomes" id="UP000032737"/>
    </source>
</evidence>
<dbReference type="InterPro" id="IPR035906">
    <property type="entry name" value="MetI-like_sf"/>
</dbReference>
<dbReference type="OrthoDB" id="9771544at2"/>
<feature type="transmembrane region" description="Helical" evidence="7">
    <location>
        <begin position="78"/>
        <end position="97"/>
    </location>
</feature>
<dbReference type="PANTHER" id="PTHR43744">
    <property type="entry name" value="ABC TRANSPORTER PERMEASE PROTEIN MG189-RELATED-RELATED"/>
    <property type="match status" value="1"/>
</dbReference>
<sequence>MKQSFTEKVILGIVFVIFTAYAISLVFPFAWALINSFKTSVEFFNIDNVWKIPSKWMVSNYVNVLSEYEIGKMFLRSIYVTVAGTGLAVMMSATTAYVVSKYEFKLRNLIYITAVTVMVIPTVGSLSATFKLVNNLGLYNNLWLFPIIYAGGFGFGFLLLYAYFKGISWTYAEAAFVDGATDFDVFFKIMIPQAKPALVALGIIQGINVWNDFFAPFMFIPEKKTLAVGLQDLVNIMQYRAEWPKMFAAMIISALPIIIVFVIFQKTIMENTVAGGLKG</sequence>
<reference evidence="9 10" key="1">
    <citation type="journal article" date="2013" name="J. Mol. Microbiol. Biotechnol.">
        <title>Analysis of the Complete Genomes of Acholeplasma brassicae , A. palmae and A. laidlawii and Their Comparison to the Obligate Parasites from ' Candidatus Phytoplasma'.</title>
        <authorList>
            <person name="Kube M."/>
            <person name="Siewert C."/>
            <person name="Migdoll A.M."/>
            <person name="Duduk B."/>
            <person name="Holz S."/>
            <person name="Rabus R."/>
            <person name="Seemuller E."/>
            <person name="Mitrovic J."/>
            <person name="Muller I."/>
            <person name="Buttner C."/>
            <person name="Reinhardt R."/>
        </authorList>
    </citation>
    <scope>NUCLEOTIDE SEQUENCE [LARGE SCALE GENOMIC DNA]</scope>
    <source>
        <strain evidence="10">0502</strain>
    </source>
</reference>
<evidence type="ECO:0000256" key="1">
    <source>
        <dbReference type="ARBA" id="ARBA00004651"/>
    </source>
</evidence>
<evidence type="ECO:0000256" key="4">
    <source>
        <dbReference type="ARBA" id="ARBA00022692"/>
    </source>
</evidence>
<dbReference type="KEGG" id="abra:BN85300980"/>
<keyword evidence="6 7" id="KW-0472">Membrane</keyword>
<dbReference type="GO" id="GO:0055085">
    <property type="term" value="P:transmembrane transport"/>
    <property type="evidence" value="ECO:0007669"/>
    <property type="project" value="InterPro"/>
</dbReference>
<proteinExistence type="inferred from homology"/>
<evidence type="ECO:0000256" key="5">
    <source>
        <dbReference type="ARBA" id="ARBA00022989"/>
    </source>
</evidence>
<keyword evidence="4 7" id="KW-0812">Transmembrane</keyword>
<accession>U4KSK9</accession>
<comment type="similarity">
    <text evidence="7">Belongs to the binding-protein-dependent transport system permease family.</text>
</comment>
<evidence type="ECO:0000256" key="6">
    <source>
        <dbReference type="ARBA" id="ARBA00023136"/>
    </source>
</evidence>
<feature type="transmembrane region" description="Helical" evidence="7">
    <location>
        <begin position="246"/>
        <end position="264"/>
    </location>
</feature>
<name>U4KSK9_9MOLU</name>
<keyword evidence="5 7" id="KW-1133">Transmembrane helix</keyword>
<keyword evidence="2 7" id="KW-0813">Transport</keyword>
<protein>
    <submittedName>
        <fullName evidence="9">ABC-type carbohydrate transport system, permease component</fullName>
    </submittedName>
</protein>
<dbReference type="CDD" id="cd06261">
    <property type="entry name" value="TM_PBP2"/>
    <property type="match status" value="1"/>
</dbReference>
<evidence type="ECO:0000256" key="2">
    <source>
        <dbReference type="ARBA" id="ARBA00022448"/>
    </source>
</evidence>
<dbReference type="AlphaFoldDB" id="U4KSK9"/>
<feature type="domain" description="ABC transmembrane type-1" evidence="8">
    <location>
        <begin position="74"/>
        <end position="264"/>
    </location>
</feature>
<dbReference type="Pfam" id="PF00528">
    <property type="entry name" value="BPD_transp_1"/>
    <property type="match status" value="1"/>
</dbReference>
<dbReference type="PROSITE" id="PS50928">
    <property type="entry name" value="ABC_TM1"/>
    <property type="match status" value="1"/>
</dbReference>
<evidence type="ECO:0000256" key="3">
    <source>
        <dbReference type="ARBA" id="ARBA00022475"/>
    </source>
</evidence>
<evidence type="ECO:0000259" key="8">
    <source>
        <dbReference type="PROSITE" id="PS50928"/>
    </source>
</evidence>
<dbReference type="GO" id="GO:0005886">
    <property type="term" value="C:plasma membrane"/>
    <property type="evidence" value="ECO:0007669"/>
    <property type="project" value="UniProtKB-SubCell"/>
</dbReference>
<dbReference type="STRING" id="61635.BN85300980"/>
<dbReference type="HOGENOM" id="CLU_016047_1_2_14"/>
<evidence type="ECO:0000313" key="9">
    <source>
        <dbReference type="EMBL" id="CCV65119.1"/>
    </source>
</evidence>
<feature type="transmembrane region" description="Helical" evidence="7">
    <location>
        <begin position="109"/>
        <end position="130"/>
    </location>
</feature>
<dbReference type="Gene3D" id="1.10.3720.10">
    <property type="entry name" value="MetI-like"/>
    <property type="match status" value="1"/>
</dbReference>
<feature type="transmembrane region" description="Helical" evidence="7">
    <location>
        <begin position="142"/>
        <end position="164"/>
    </location>
</feature>
<dbReference type="InterPro" id="IPR000515">
    <property type="entry name" value="MetI-like"/>
</dbReference>
<dbReference type="Proteomes" id="UP000032737">
    <property type="component" value="Chromosome"/>
</dbReference>
<dbReference type="SUPFAM" id="SSF161098">
    <property type="entry name" value="MetI-like"/>
    <property type="match status" value="1"/>
</dbReference>
<dbReference type="RefSeq" id="WP_030003988.1">
    <property type="nucleotide sequence ID" value="NC_022549.1"/>
</dbReference>
<organism evidence="9 10">
    <name type="scientific">Acholeplasma brassicae</name>
    <dbReference type="NCBI Taxonomy" id="61635"/>
    <lineage>
        <taxon>Bacteria</taxon>
        <taxon>Bacillati</taxon>
        <taxon>Mycoplasmatota</taxon>
        <taxon>Mollicutes</taxon>
        <taxon>Acholeplasmatales</taxon>
        <taxon>Acholeplasmataceae</taxon>
        <taxon>Acholeplasma</taxon>
    </lineage>
</organism>
<keyword evidence="3" id="KW-1003">Cell membrane</keyword>
<keyword evidence="10" id="KW-1185">Reference proteome</keyword>
<dbReference type="PANTHER" id="PTHR43744:SF8">
    <property type="entry name" value="SN-GLYCEROL-3-PHOSPHATE TRANSPORT SYSTEM PERMEASE PROTEIN UGPE"/>
    <property type="match status" value="1"/>
</dbReference>
<feature type="transmembrane region" description="Helical" evidence="7">
    <location>
        <begin position="9"/>
        <end position="34"/>
    </location>
</feature>